<evidence type="ECO:0000256" key="9">
    <source>
        <dbReference type="SAM" id="Phobius"/>
    </source>
</evidence>
<keyword evidence="7 9" id="KW-0472">Membrane</keyword>
<evidence type="ECO:0000256" key="8">
    <source>
        <dbReference type="SAM" id="MobiDB-lite"/>
    </source>
</evidence>
<comment type="similarity">
    <text evidence="2">Belongs to the autoinducer-2 exporter (AI-2E) (TC 2.A.86) family.</text>
</comment>
<feature type="transmembrane region" description="Helical" evidence="9">
    <location>
        <begin position="173"/>
        <end position="198"/>
    </location>
</feature>
<dbReference type="PANTHER" id="PTHR21716:SF53">
    <property type="entry name" value="PERMEASE PERM-RELATED"/>
    <property type="match status" value="1"/>
</dbReference>
<sequence>MARRSDPSEDAEDAVARAVPVAVRIAGAWSWPIVGLLILVAVAIFVVIQLHVVVVPVLVAILITGLINPVKARLVAHRWPKGLAVAVTFLGLLVVVAALITLVVLTVRSGFDDIQSRTATAYRSFLGFLSSGPFSISESDLQNAIDSATKWVQQNGSTIASGALTGASTVGDIAVGLVLSLFLTLFFLIDGAGIWRWVVRLAPKRARAAVDGGARAAWISIGSYARVQIVVALIDAIGIGLVALILGLPFVVPIAVLVFLAAFIPFVGAIVTGGFAVLVALVYAGPIPAVVMLAGVIGVNQLESHVLQPLLMGTAVRLHPVAVVLVVSSGSIIAGIGGAVFAVPIAAAVNSAVKYVAGGAWKGDPPPPTDPLPREPEQGGRAARRRRKRAADPEDVTTVA</sequence>
<keyword evidence="4" id="KW-1003">Cell membrane</keyword>
<dbReference type="RefSeq" id="WP_119481253.1">
    <property type="nucleotide sequence ID" value="NZ_QXTG01000001.1"/>
</dbReference>
<evidence type="ECO:0000256" key="5">
    <source>
        <dbReference type="ARBA" id="ARBA00022692"/>
    </source>
</evidence>
<feature type="transmembrane region" description="Helical" evidence="9">
    <location>
        <begin position="52"/>
        <end position="70"/>
    </location>
</feature>
<comment type="caution">
    <text evidence="10">The sequence shown here is derived from an EMBL/GenBank/DDBJ whole genome shotgun (WGS) entry which is preliminary data.</text>
</comment>
<keyword evidence="6 9" id="KW-1133">Transmembrane helix</keyword>
<feature type="transmembrane region" description="Helical" evidence="9">
    <location>
        <begin position="82"/>
        <end position="107"/>
    </location>
</feature>
<keyword evidence="3" id="KW-0813">Transport</keyword>
<proteinExistence type="inferred from homology"/>
<evidence type="ECO:0000256" key="7">
    <source>
        <dbReference type="ARBA" id="ARBA00023136"/>
    </source>
</evidence>
<evidence type="ECO:0000256" key="1">
    <source>
        <dbReference type="ARBA" id="ARBA00004651"/>
    </source>
</evidence>
<name>A0A3A1U2X4_9MICO</name>
<feature type="transmembrane region" description="Helical" evidence="9">
    <location>
        <begin position="229"/>
        <end position="248"/>
    </location>
</feature>
<protein>
    <submittedName>
        <fullName evidence="10">AI-2E family transporter</fullName>
    </submittedName>
</protein>
<dbReference type="PRINTS" id="PR00173">
    <property type="entry name" value="EDTRNSPORT"/>
</dbReference>
<reference evidence="11" key="1">
    <citation type="submission" date="2018-09" db="EMBL/GenBank/DDBJ databases">
        <authorList>
            <person name="Kim I."/>
        </authorList>
    </citation>
    <scope>NUCLEOTIDE SEQUENCE [LARGE SCALE GENOMIC DNA]</scope>
    <source>
        <strain evidence="11">DD4a</strain>
    </source>
</reference>
<organism evidence="10 11">
    <name type="scientific">Amnibacterium setariae</name>
    <dbReference type="NCBI Taxonomy" id="2306585"/>
    <lineage>
        <taxon>Bacteria</taxon>
        <taxon>Bacillati</taxon>
        <taxon>Actinomycetota</taxon>
        <taxon>Actinomycetes</taxon>
        <taxon>Micrococcales</taxon>
        <taxon>Microbacteriaceae</taxon>
        <taxon>Amnibacterium</taxon>
    </lineage>
</organism>
<dbReference type="GO" id="GO:0005886">
    <property type="term" value="C:plasma membrane"/>
    <property type="evidence" value="ECO:0007669"/>
    <property type="project" value="UniProtKB-SubCell"/>
</dbReference>
<keyword evidence="11" id="KW-1185">Reference proteome</keyword>
<dbReference type="EMBL" id="QXTG01000001">
    <property type="protein sequence ID" value="RIX30891.1"/>
    <property type="molecule type" value="Genomic_DNA"/>
</dbReference>
<evidence type="ECO:0000313" key="10">
    <source>
        <dbReference type="EMBL" id="RIX30891.1"/>
    </source>
</evidence>
<dbReference type="Proteomes" id="UP000265742">
    <property type="component" value="Unassembled WGS sequence"/>
</dbReference>
<feature type="region of interest" description="Disordered" evidence="8">
    <location>
        <begin position="363"/>
        <end position="400"/>
    </location>
</feature>
<feature type="transmembrane region" description="Helical" evidence="9">
    <location>
        <begin position="319"/>
        <end position="345"/>
    </location>
</feature>
<feature type="transmembrane region" description="Helical" evidence="9">
    <location>
        <begin position="278"/>
        <end position="299"/>
    </location>
</feature>
<dbReference type="InterPro" id="IPR002549">
    <property type="entry name" value="AI-2E-like"/>
</dbReference>
<evidence type="ECO:0000313" key="11">
    <source>
        <dbReference type="Proteomes" id="UP000265742"/>
    </source>
</evidence>
<dbReference type="GO" id="GO:0055085">
    <property type="term" value="P:transmembrane transport"/>
    <property type="evidence" value="ECO:0007669"/>
    <property type="project" value="TreeGrafter"/>
</dbReference>
<feature type="transmembrane region" description="Helical" evidence="9">
    <location>
        <begin position="21"/>
        <end position="46"/>
    </location>
</feature>
<evidence type="ECO:0000256" key="3">
    <source>
        <dbReference type="ARBA" id="ARBA00022448"/>
    </source>
</evidence>
<dbReference type="AlphaFoldDB" id="A0A3A1U2X4"/>
<dbReference type="OrthoDB" id="9784366at2"/>
<evidence type="ECO:0000256" key="2">
    <source>
        <dbReference type="ARBA" id="ARBA00009773"/>
    </source>
</evidence>
<evidence type="ECO:0000256" key="6">
    <source>
        <dbReference type="ARBA" id="ARBA00022989"/>
    </source>
</evidence>
<evidence type="ECO:0000256" key="4">
    <source>
        <dbReference type="ARBA" id="ARBA00022475"/>
    </source>
</evidence>
<dbReference type="Pfam" id="PF01594">
    <property type="entry name" value="AI-2E_transport"/>
    <property type="match status" value="1"/>
</dbReference>
<keyword evidence="5 9" id="KW-0812">Transmembrane</keyword>
<feature type="transmembrane region" description="Helical" evidence="9">
    <location>
        <begin position="254"/>
        <end position="271"/>
    </location>
</feature>
<accession>A0A3A1U2X4</accession>
<comment type="subcellular location">
    <subcellularLocation>
        <location evidence="1">Cell membrane</location>
        <topology evidence="1">Multi-pass membrane protein</topology>
    </subcellularLocation>
</comment>
<dbReference type="PANTHER" id="PTHR21716">
    <property type="entry name" value="TRANSMEMBRANE PROTEIN"/>
    <property type="match status" value="1"/>
</dbReference>
<gene>
    <name evidence="10" type="ORF">D1781_05750</name>
</gene>